<organism evidence="1 2">
    <name type="scientific">Holtiella tumoricola</name>
    <dbReference type="NCBI Taxonomy" id="3018743"/>
    <lineage>
        <taxon>Bacteria</taxon>
        <taxon>Bacillati</taxon>
        <taxon>Bacillota</taxon>
        <taxon>Clostridia</taxon>
        <taxon>Lachnospirales</taxon>
        <taxon>Cellulosilyticaceae</taxon>
        <taxon>Holtiella</taxon>
    </lineage>
</organism>
<accession>A0AA42DLN6</accession>
<comment type="caution">
    <text evidence="1">The sequence shown here is derived from an EMBL/GenBank/DDBJ whole genome shotgun (WGS) entry which is preliminary data.</text>
</comment>
<dbReference type="RefSeq" id="WP_053983381.1">
    <property type="nucleotide sequence ID" value="NZ_JAQIFT010000030.1"/>
</dbReference>
<name>A0AA42DLN6_9FIRM</name>
<evidence type="ECO:0000313" key="1">
    <source>
        <dbReference type="EMBL" id="MDA3731271.1"/>
    </source>
</evidence>
<proteinExistence type="predicted"/>
<gene>
    <name evidence="1" type="ORF">PBV87_07235</name>
</gene>
<sequence>MLFNKVYVGEAVENTLQIQYFVIQRENFYGIGLEEATERGILCDYEYFTEEQEEALEVAKMLQQGSVTLTSMTEILDDYIQ</sequence>
<reference evidence="1" key="1">
    <citation type="journal article" date="2023" name="Int. J. Syst. Evol. Microbiol.">
        <title>&lt;i&gt;Holtiella tumoricola&lt;/i&gt; gen. nov. sp. nov., isolated from a human clinical sample.</title>
        <authorList>
            <person name="Allen-Vercoe E."/>
            <person name="Daigneault M.C."/>
            <person name="Vancuren S.J."/>
            <person name="Cochrane K."/>
            <person name="O'Neal L.L."/>
            <person name="Sankaranarayanan K."/>
            <person name="Lawson P.A."/>
        </authorList>
    </citation>
    <scope>NUCLEOTIDE SEQUENCE</scope>
    <source>
        <strain evidence="1">CC70A</strain>
    </source>
</reference>
<keyword evidence="2" id="KW-1185">Reference proteome</keyword>
<dbReference type="InterPro" id="IPR017016">
    <property type="entry name" value="UCP033595"/>
</dbReference>
<dbReference type="AlphaFoldDB" id="A0AA42DLN6"/>
<dbReference type="Pfam" id="PF20124">
    <property type="entry name" value="DUF6514"/>
    <property type="match status" value="1"/>
</dbReference>
<protein>
    <submittedName>
        <fullName evidence="1">DUF6514 family protein</fullName>
    </submittedName>
</protein>
<evidence type="ECO:0000313" key="2">
    <source>
        <dbReference type="Proteomes" id="UP001169242"/>
    </source>
</evidence>
<dbReference type="Proteomes" id="UP001169242">
    <property type="component" value="Unassembled WGS sequence"/>
</dbReference>
<dbReference type="EMBL" id="JAQIFT010000030">
    <property type="protein sequence ID" value="MDA3731271.1"/>
    <property type="molecule type" value="Genomic_DNA"/>
</dbReference>